<evidence type="ECO:0000256" key="1">
    <source>
        <dbReference type="SAM" id="MobiDB-lite"/>
    </source>
</evidence>
<dbReference type="AlphaFoldDB" id="A0A4C2EEP2"/>
<keyword evidence="2" id="KW-1133">Transmembrane helix</keyword>
<evidence type="ECO:0000256" key="2">
    <source>
        <dbReference type="SAM" id="Phobius"/>
    </source>
</evidence>
<gene>
    <name evidence="3" type="ORF">Harman_07490</name>
</gene>
<feature type="region of interest" description="Disordered" evidence="1">
    <location>
        <begin position="1"/>
        <end position="28"/>
    </location>
</feature>
<feature type="transmembrane region" description="Helical" evidence="2">
    <location>
        <begin position="56"/>
        <end position="78"/>
    </location>
</feature>
<dbReference type="Pfam" id="PF24283">
    <property type="entry name" value="DUF7471"/>
    <property type="match status" value="1"/>
</dbReference>
<accession>A0A4C2EEP2</accession>
<dbReference type="InterPro" id="IPR055894">
    <property type="entry name" value="DUF7471"/>
</dbReference>
<dbReference type="Proteomes" id="UP000304382">
    <property type="component" value="Unassembled WGS sequence"/>
</dbReference>
<keyword evidence="2" id="KW-0812">Transmembrane</keyword>
<feature type="transmembrane region" description="Helical" evidence="2">
    <location>
        <begin position="118"/>
        <end position="138"/>
    </location>
</feature>
<dbReference type="EMBL" id="BIXZ01000001">
    <property type="protein sequence ID" value="GCF12814.1"/>
    <property type="molecule type" value="Genomic_DNA"/>
</dbReference>
<comment type="caution">
    <text evidence="3">The sequence shown here is derived from an EMBL/GenBank/DDBJ whole genome shotgun (WGS) entry which is preliminary data.</text>
</comment>
<keyword evidence="2" id="KW-0472">Membrane</keyword>
<reference evidence="3 4" key="1">
    <citation type="submission" date="2019-02" db="EMBL/GenBank/DDBJ databases">
        <title>Haloarcula mannanilyticum sp. nov., a mannan degrading haloarchaeon isolated from commercial salt.</title>
        <authorList>
            <person name="Enomoto S."/>
            <person name="Shimane Y."/>
            <person name="Kamekura M."/>
            <person name="Ito T."/>
            <person name="Moriya O."/>
            <person name="Ihara K."/>
            <person name="Takahashi-Ando N."/>
            <person name="Fukushima Y."/>
            <person name="Yoshida Y."/>
            <person name="Usama R."/>
            <person name="Takai K."/>
            <person name="Minegishi H."/>
        </authorList>
    </citation>
    <scope>NUCLEOTIDE SEQUENCE [LARGE SCALE GENOMIC DNA]</scope>
    <source>
        <strain evidence="3 4">MD130-1</strain>
    </source>
</reference>
<feature type="compositionally biased region" description="Basic and acidic residues" evidence="1">
    <location>
        <begin position="18"/>
        <end position="28"/>
    </location>
</feature>
<feature type="transmembrane region" description="Helical" evidence="2">
    <location>
        <begin position="85"/>
        <end position="106"/>
    </location>
</feature>
<evidence type="ECO:0000313" key="4">
    <source>
        <dbReference type="Proteomes" id="UP000304382"/>
    </source>
</evidence>
<sequence length="150" mass="16092">MLRLADEADLVHTATSQRSDKKAAQNRTTEAHRYRIETMMNALSIGGHAGGGSLDIAAVVGLSAVAGAVLCGLALLAYRQRGTRAYLLILLALTALFARPLIALLSEFAIVSAPTHHLLEHALDTLFVLLVLGAVYYARTVEKRLDEEGL</sequence>
<evidence type="ECO:0000313" key="3">
    <source>
        <dbReference type="EMBL" id="GCF12814.1"/>
    </source>
</evidence>
<feature type="compositionally biased region" description="Basic and acidic residues" evidence="1">
    <location>
        <begin position="1"/>
        <end position="10"/>
    </location>
</feature>
<proteinExistence type="predicted"/>
<organism evidence="3 4">
    <name type="scientific">Haloarcula mannanilytica</name>
    <dbReference type="NCBI Taxonomy" id="2509225"/>
    <lineage>
        <taxon>Archaea</taxon>
        <taxon>Methanobacteriati</taxon>
        <taxon>Methanobacteriota</taxon>
        <taxon>Stenosarchaea group</taxon>
        <taxon>Halobacteria</taxon>
        <taxon>Halobacteriales</taxon>
        <taxon>Haloarculaceae</taxon>
        <taxon>Haloarcula</taxon>
    </lineage>
</organism>
<name>A0A4C2EEP2_9EURY</name>
<keyword evidence="4" id="KW-1185">Reference proteome</keyword>
<protein>
    <submittedName>
        <fullName evidence="3">Uncharacterized protein</fullName>
    </submittedName>
</protein>